<name>A0A8D4VNJ3_9GAMM</name>
<evidence type="ECO:0000256" key="2">
    <source>
        <dbReference type="ARBA" id="ARBA00022730"/>
    </source>
</evidence>
<dbReference type="GO" id="GO:0005840">
    <property type="term" value="C:ribosome"/>
    <property type="evidence" value="ECO:0007669"/>
    <property type="project" value="UniProtKB-KW"/>
</dbReference>
<dbReference type="GO" id="GO:0005737">
    <property type="term" value="C:cytoplasm"/>
    <property type="evidence" value="ECO:0007669"/>
    <property type="project" value="UniProtKB-ARBA"/>
</dbReference>
<proteinExistence type="inferred from homology"/>
<dbReference type="PANTHER" id="PTHR21349">
    <property type="entry name" value="50S RIBOSOMAL PROTEIN L21"/>
    <property type="match status" value="1"/>
</dbReference>
<comment type="function">
    <text evidence="6 7">This protein binds to 23S rRNA in the presence of protein L20.</text>
</comment>
<dbReference type="GO" id="GO:0003735">
    <property type="term" value="F:structural constituent of ribosome"/>
    <property type="evidence" value="ECO:0007669"/>
    <property type="project" value="InterPro"/>
</dbReference>
<dbReference type="Proteomes" id="UP000824988">
    <property type="component" value="Chromosome"/>
</dbReference>
<keyword evidence="5 6" id="KW-0687">Ribonucleoprotein</keyword>
<dbReference type="InterPro" id="IPR001787">
    <property type="entry name" value="Ribosomal_bL21"/>
</dbReference>
<comment type="subunit">
    <text evidence="6">Part of the 50S ribosomal subunit. Contacts protein L20.</text>
</comment>
<dbReference type="AlphaFoldDB" id="A0A8D4VNJ3"/>
<dbReference type="KEGG" id="moz:MoryE10_04200"/>
<dbReference type="GO" id="GO:0019843">
    <property type="term" value="F:rRNA binding"/>
    <property type="evidence" value="ECO:0007669"/>
    <property type="project" value="UniProtKB-UniRule"/>
</dbReference>
<dbReference type="InterPro" id="IPR018258">
    <property type="entry name" value="Ribosomal_bL21_CS"/>
</dbReference>
<comment type="similarity">
    <text evidence="1 6 7">Belongs to the bacterial ribosomal protein bL21 family.</text>
</comment>
<dbReference type="NCBIfam" id="TIGR00061">
    <property type="entry name" value="L21"/>
    <property type="match status" value="1"/>
</dbReference>
<keyword evidence="9" id="KW-1185">Reference proteome</keyword>
<evidence type="ECO:0000256" key="7">
    <source>
        <dbReference type="RuleBase" id="RU000562"/>
    </source>
</evidence>
<dbReference type="RefSeq" id="WP_054773311.1">
    <property type="nucleotide sequence ID" value="NZ_AP019782.1"/>
</dbReference>
<protein>
    <recommendedName>
        <fullName evidence="6">Large ribosomal subunit protein bL21</fullName>
    </recommendedName>
</protein>
<dbReference type="PANTHER" id="PTHR21349:SF0">
    <property type="entry name" value="LARGE RIBOSOMAL SUBUNIT PROTEIN BL21M"/>
    <property type="match status" value="1"/>
</dbReference>
<dbReference type="PROSITE" id="PS01169">
    <property type="entry name" value="RIBOSOMAL_L21"/>
    <property type="match status" value="1"/>
</dbReference>
<organism evidence="8 9">
    <name type="scientific">Methylogaea oryzae</name>
    <dbReference type="NCBI Taxonomy" id="1295382"/>
    <lineage>
        <taxon>Bacteria</taxon>
        <taxon>Pseudomonadati</taxon>
        <taxon>Pseudomonadota</taxon>
        <taxon>Gammaproteobacteria</taxon>
        <taxon>Methylococcales</taxon>
        <taxon>Methylococcaceae</taxon>
        <taxon>Methylogaea</taxon>
    </lineage>
</organism>
<evidence type="ECO:0000256" key="3">
    <source>
        <dbReference type="ARBA" id="ARBA00022884"/>
    </source>
</evidence>
<evidence type="ECO:0000256" key="1">
    <source>
        <dbReference type="ARBA" id="ARBA00008563"/>
    </source>
</evidence>
<keyword evidence="4 6" id="KW-0689">Ribosomal protein</keyword>
<dbReference type="EMBL" id="AP019782">
    <property type="protein sequence ID" value="BBL69814.1"/>
    <property type="molecule type" value="Genomic_DNA"/>
</dbReference>
<keyword evidence="2 6" id="KW-0699">rRNA-binding</keyword>
<dbReference type="HAMAP" id="MF_01363">
    <property type="entry name" value="Ribosomal_bL21"/>
    <property type="match status" value="1"/>
</dbReference>
<gene>
    <name evidence="6 8" type="primary">rplU</name>
    <name evidence="8" type="ORF">MoryE10_04200</name>
</gene>
<dbReference type="InterPro" id="IPR036164">
    <property type="entry name" value="bL21-like_sf"/>
</dbReference>
<evidence type="ECO:0000256" key="4">
    <source>
        <dbReference type="ARBA" id="ARBA00022980"/>
    </source>
</evidence>
<reference evidence="8" key="1">
    <citation type="submission" date="2019-06" db="EMBL/GenBank/DDBJ databases">
        <title>Complete genome sequence of Methylogaea oryzae strain JCM16910.</title>
        <authorList>
            <person name="Asakawa S."/>
        </authorList>
    </citation>
    <scope>NUCLEOTIDE SEQUENCE</scope>
    <source>
        <strain evidence="8">E10</strain>
    </source>
</reference>
<dbReference type="SUPFAM" id="SSF141091">
    <property type="entry name" value="L21p-like"/>
    <property type="match status" value="1"/>
</dbReference>
<dbReference type="Pfam" id="PF00829">
    <property type="entry name" value="Ribosomal_L21p"/>
    <property type="match status" value="1"/>
</dbReference>
<sequence length="104" mass="11646">MYAVIKTGGKQYRVENGVYLKIEKLDAEDGATVEFDKVLLVSSDAGVKVGKPYIEGGKVTATVRSHGRHDKVKIVKFRRRKHHMKQAGHRQHYTEVLITGISAN</sequence>
<dbReference type="GO" id="GO:1990904">
    <property type="term" value="C:ribonucleoprotein complex"/>
    <property type="evidence" value="ECO:0007669"/>
    <property type="project" value="UniProtKB-KW"/>
</dbReference>
<evidence type="ECO:0000256" key="5">
    <source>
        <dbReference type="ARBA" id="ARBA00023274"/>
    </source>
</evidence>
<dbReference type="InterPro" id="IPR028909">
    <property type="entry name" value="bL21-like"/>
</dbReference>
<evidence type="ECO:0000256" key="6">
    <source>
        <dbReference type="HAMAP-Rule" id="MF_01363"/>
    </source>
</evidence>
<keyword evidence="3 6" id="KW-0694">RNA-binding</keyword>
<dbReference type="GO" id="GO:0006412">
    <property type="term" value="P:translation"/>
    <property type="evidence" value="ECO:0007669"/>
    <property type="project" value="UniProtKB-UniRule"/>
</dbReference>
<accession>A0A8D4VNJ3</accession>
<evidence type="ECO:0000313" key="8">
    <source>
        <dbReference type="EMBL" id="BBL69814.1"/>
    </source>
</evidence>
<evidence type="ECO:0000313" key="9">
    <source>
        <dbReference type="Proteomes" id="UP000824988"/>
    </source>
</evidence>